<gene>
    <name evidence="1" type="ORF">SAMN04487941_3512</name>
</gene>
<accession>A0A1I7K8F9</accession>
<dbReference type="Proteomes" id="UP000182491">
    <property type="component" value="Unassembled WGS sequence"/>
</dbReference>
<protein>
    <submittedName>
        <fullName evidence="1">Uncharacterized protein</fullName>
    </submittedName>
</protein>
<evidence type="ECO:0000313" key="1">
    <source>
        <dbReference type="EMBL" id="SFU93743.1"/>
    </source>
</evidence>
<dbReference type="EMBL" id="FPCA01000004">
    <property type="protein sequence ID" value="SFU93743.1"/>
    <property type="molecule type" value="Genomic_DNA"/>
</dbReference>
<evidence type="ECO:0000313" key="2">
    <source>
        <dbReference type="Proteomes" id="UP000182491"/>
    </source>
</evidence>
<keyword evidence="2" id="KW-1185">Reference proteome</keyword>
<name>A0A1I7K8F9_9BACT</name>
<proteinExistence type="predicted"/>
<sequence length="41" mass="4691">MVDKGHFYTSIHTVIHILNNSMYEMWMKNKGLPLKSAAGLL</sequence>
<reference evidence="2" key="1">
    <citation type="submission" date="2016-10" db="EMBL/GenBank/DDBJ databases">
        <authorList>
            <person name="Varghese N."/>
        </authorList>
    </citation>
    <scope>NUCLEOTIDE SEQUENCE [LARGE SCALE GENOMIC DNA]</scope>
    <source>
        <strain evidence="2">DSM 18820</strain>
    </source>
</reference>
<organism evidence="1 2">
    <name type="scientific">Pontibacter akesuensis</name>
    <dbReference type="NCBI Taxonomy" id="388950"/>
    <lineage>
        <taxon>Bacteria</taxon>
        <taxon>Pseudomonadati</taxon>
        <taxon>Bacteroidota</taxon>
        <taxon>Cytophagia</taxon>
        <taxon>Cytophagales</taxon>
        <taxon>Hymenobacteraceae</taxon>
        <taxon>Pontibacter</taxon>
    </lineage>
</organism>
<dbReference type="AlphaFoldDB" id="A0A1I7K8F9"/>